<evidence type="ECO:0000256" key="1">
    <source>
        <dbReference type="SAM" id="MobiDB-lite"/>
    </source>
</evidence>
<proteinExistence type="predicted"/>
<evidence type="ECO:0000313" key="3">
    <source>
        <dbReference type="EMBL" id="SCB30590.1"/>
    </source>
</evidence>
<evidence type="ECO:0000313" key="4">
    <source>
        <dbReference type="Proteomes" id="UP000199205"/>
    </source>
</evidence>
<dbReference type="AlphaFoldDB" id="A0A1C3VS24"/>
<feature type="domain" description="DUF7666" evidence="2">
    <location>
        <begin position="20"/>
        <end position="117"/>
    </location>
</feature>
<gene>
    <name evidence="3" type="ORF">GA0061101_106129</name>
</gene>
<organism evidence="3 4">
    <name type="scientific">Rhizobium lusitanum</name>
    <dbReference type="NCBI Taxonomy" id="293958"/>
    <lineage>
        <taxon>Bacteria</taxon>
        <taxon>Pseudomonadati</taxon>
        <taxon>Pseudomonadota</taxon>
        <taxon>Alphaproteobacteria</taxon>
        <taxon>Hyphomicrobiales</taxon>
        <taxon>Rhizobiaceae</taxon>
        <taxon>Rhizobium/Agrobacterium group</taxon>
        <taxon>Rhizobium</taxon>
    </lineage>
</organism>
<evidence type="ECO:0000259" key="2">
    <source>
        <dbReference type="Pfam" id="PF24703"/>
    </source>
</evidence>
<feature type="compositionally biased region" description="Low complexity" evidence="1">
    <location>
        <begin position="139"/>
        <end position="154"/>
    </location>
</feature>
<name>A0A1C3VS24_9HYPH</name>
<reference evidence="3 4" key="1">
    <citation type="submission" date="2016-08" db="EMBL/GenBank/DDBJ databases">
        <authorList>
            <person name="Seilhamer J.J."/>
        </authorList>
    </citation>
    <scope>NUCLEOTIDE SEQUENCE [LARGE SCALE GENOMIC DNA]</scope>
    <source>
        <strain evidence="3 4">P1-7</strain>
    </source>
</reference>
<feature type="region of interest" description="Disordered" evidence="1">
    <location>
        <begin position="133"/>
        <end position="154"/>
    </location>
</feature>
<feature type="non-terminal residue" evidence="3">
    <location>
        <position position="154"/>
    </location>
</feature>
<dbReference type="InterPro" id="IPR056083">
    <property type="entry name" value="DUF7666"/>
</dbReference>
<dbReference type="Pfam" id="PF24703">
    <property type="entry name" value="DUF7666"/>
    <property type="match status" value="1"/>
</dbReference>
<protein>
    <recommendedName>
        <fullName evidence="2">DUF7666 domain-containing protein</fullName>
    </recommendedName>
</protein>
<dbReference type="Proteomes" id="UP000199205">
    <property type="component" value="Unassembled WGS sequence"/>
</dbReference>
<dbReference type="EMBL" id="FMAF01000006">
    <property type="protein sequence ID" value="SCB30590.1"/>
    <property type="molecule type" value="Genomic_DNA"/>
</dbReference>
<accession>A0A1C3VS24</accession>
<dbReference type="RefSeq" id="WP_425349997.1">
    <property type="nucleotide sequence ID" value="NZ_FMAF01000006.1"/>
</dbReference>
<sequence>MAKKPKQTEEVVTAEQPVVMAIKGFNADLTCTPNGGPKFQYAVGETYTHDGKVVACKSGFHAITGHPLAVFKYYAPAGSVFHSVGLSGSMHTDDDEKTAAEILKVGAQIGMSDLVKEAVKWVTDRATVEEGGHATGYQGAASATGTRGAASATG</sequence>